<dbReference type="Proteomes" id="UP000323067">
    <property type="component" value="Chromosome v"/>
</dbReference>
<proteinExistence type="predicted"/>
<dbReference type="EMBL" id="CP023325">
    <property type="protein sequence ID" value="ATY65298.1"/>
    <property type="molecule type" value="Genomic_DNA"/>
</dbReference>
<organism evidence="1 2">
    <name type="scientific">Cordyceps militaris</name>
    <name type="common">Caterpillar fungus</name>
    <name type="synonym">Clavaria militaris</name>
    <dbReference type="NCBI Taxonomy" id="73501"/>
    <lineage>
        <taxon>Eukaryota</taxon>
        <taxon>Fungi</taxon>
        <taxon>Dikarya</taxon>
        <taxon>Ascomycota</taxon>
        <taxon>Pezizomycotina</taxon>
        <taxon>Sordariomycetes</taxon>
        <taxon>Hypocreomycetidae</taxon>
        <taxon>Hypocreales</taxon>
        <taxon>Cordycipitaceae</taxon>
        <taxon>Cordyceps</taxon>
    </lineage>
</organism>
<evidence type="ECO:0000313" key="1">
    <source>
        <dbReference type="EMBL" id="ATY65298.1"/>
    </source>
</evidence>
<reference evidence="1 2" key="1">
    <citation type="journal article" date="2017" name="BMC Genomics">
        <title>Chromosome level assembly and secondary metabolite potential of the parasitic fungus Cordyceps militaris.</title>
        <authorList>
            <person name="Kramer G.J."/>
            <person name="Nodwell J.R."/>
        </authorList>
    </citation>
    <scope>NUCLEOTIDE SEQUENCE [LARGE SCALE GENOMIC DNA]</scope>
    <source>
        <strain evidence="1 2">ATCC 34164</strain>
    </source>
</reference>
<feature type="non-terminal residue" evidence="1">
    <location>
        <position position="123"/>
    </location>
</feature>
<dbReference type="AlphaFoldDB" id="A0A2H4SQC3"/>
<protein>
    <submittedName>
        <fullName evidence="1">Uncharacterized protein</fullName>
    </submittedName>
</protein>
<sequence length="123" mass="13578">MCHLWTIRVGAPKVARRSDPGPDRTIFPVVAVFQLHLVTTAAIDGNRSVSYGSHAGTRGHADTDAEAIKMTAQARQKRVYADAGGLSIVHTRPPLWDLIFLFDTRVRRQVTRHMVVPCAHAVL</sequence>
<dbReference type="VEuPathDB" id="FungiDB:CCM_04333"/>
<accession>A0A2H4SQC3</accession>
<dbReference type="VEuPathDB" id="FungiDB:A9K55_004324"/>
<gene>
    <name evidence="1" type="ORF">A9K55_004324</name>
</gene>
<name>A0A2H4SQC3_CORMI</name>
<evidence type="ECO:0000313" key="2">
    <source>
        <dbReference type="Proteomes" id="UP000323067"/>
    </source>
</evidence>